<dbReference type="OrthoDB" id="6078042at2759"/>
<accession>A0A0K9PEP6</accession>
<dbReference type="CDD" id="cd16647">
    <property type="entry name" value="mRING-HC-C3HC5_NEU1"/>
    <property type="match status" value="1"/>
</dbReference>
<comment type="caution">
    <text evidence="5">The sequence shown here is derived from an EMBL/GenBank/DDBJ whole genome shotgun (WGS) entry which is preliminary data.</text>
</comment>
<dbReference type="PROSITE" id="PS50089">
    <property type="entry name" value="ZF_RING_2"/>
    <property type="match status" value="1"/>
</dbReference>
<dbReference type="GO" id="GO:0008270">
    <property type="term" value="F:zinc ion binding"/>
    <property type="evidence" value="ECO:0007669"/>
    <property type="project" value="UniProtKB-KW"/>
</dbReference>
<dbReference type="InterPro" id="IPR001841">
    <property type="entry name" value="Znf_RING"/>
</dbReference>
<dbReference type="Pfam" id="PF13920">
    <property type="entry name" value="zf-C3HC4_3"/>
    <property type="match status" value="1"/>
</dbReference>
<keyword evidence="1" id="KW-0862">Zinc</keyword>
<name>A0A0K9PEP6_ZOSMR</name>
<keyword evidence="1" id="KW-0479">Metal-binding</keyword>
<evidence type="ECO:0000256" key="2">
    <source>
        <dbReference type="SAM" id="Coils"/>
    </source>
</evidence>
<evidence type="ECO:0000256" key="1">
    <source>
        <dbReference type="PROSITE-ProRule" id="PRU00175"/>
    </source>
</evidence>
<dbReference type="PANTHER" id="PTHR46519">
    <property type="entry name" value="RING/U-BOX SUPERFAMILY PROTEIN"/>
    <property type="match status" value="1"/>
</dbReference>
<gene>
    <name evidence="5" type="ORF">ZOSMA_28G00360</name>
</gene>
<dbReference type="OMA" id="HVEMESH"/>
<feature type="compositionally biased region" description="Basic and acidic residues" evidence="3">
    <location>
        <begin position="352"/>
        <end position="361"/>
    </location>
</feature>
<organism evidence="5 6">
    <name type="scientific">Zostera marina</name>
    <name type="common">Eelgrass</name>
    <dbReference type="NCBI Taxonomy" id="29655"/>
    <lineage>
        <taxon>Eukaryota</taxon>
        <taxon>Viridiplantae</taxon>
        <taxon>Streptophyta</taxon>
        <taxon>Embryophyta</taxon>
        <taxon>Tracheophyta</taxon>
        <taxon>Spermatophyta</taxon>
        <taxon>Magnoliopsida</taxon>
        <taxon>Liliopsida</taxon>
        <taxon>Zosteraceae</taxon>
        <taxon>Zostera</taxon>
    </lineage>
</organism>
<feature type="region of interest" description="Disordered" evidence="3">
    <location>
        <begin position="288"/>
        <end position="368"/>
    </location>
</feature>
<dbReference type="EMBL" id="LFYR01000958">
    <property type="protein sequence ID" value="KMZ66680.1"/>
    <property type="molecule type" value="Genomic_DNA"/>
</dbReference>
<proteinExistence type="predicted"/>
<dbReference type="InterPro" id="IPR013083">
    <property type="entry name" value="Znf_RING/FYVE/PHD"/>
</dbReference>
<feature type="compositionally biased region" description="Basic and acidic residues" evidence="3">
    <location>
        <begin position="11"/>
        <end position="26"/>
    </location>
</feature>
<feature type="domain" description="RING-type" evidence="4">
    <location>
        <begin position="575"/>
        <end position="614"/>
    </location>
</feature>
<dbReference type="Proteomes" id="UP000036987">
    <property type="component" value="Unassembled WGS sequence"/>
</dbReference>
<evidence type="ECO:0000313" key="5">
    <source>
        <dbReference type="EMBL" id="KMZ66680.1"/>
    </source>
</evidence>
<evidence type="ECO:0000313" key="6">
    <source>
        <dbReference type="Proteomes" id="UP000036987"/>
    </source>
</evidence>
<feature type="compositionally biased region" description="Polar residues" evidence="3">
    <location>
        <begin position="292"/>
        <end position="303"/>
    </location>
</feature>
<reference evidence="6" key="1">
    <citation type="journal article" date="2016" name="Nature">
        <title>The genome of the seagrass Zostera marina reveals angiosperm adaptation to the sea.</title>
        <authorList>
            <person name="Olsen J.L."/>
            <person name="Rouze P."/>
            <person name="Verhelst B."/>
            <person name="Lin Y.-C."/>
            <person name="Bayer T."/>
            <person name="Collen J."/>
            <person name="Dattolo E."/>
            <person name="De Paoli E."/>
            <person name="Dittami S."/>
            <person name="Maumus F."/>
            <person name="Michel G."/>
            <person name="Kersting A."/>
            <person name="Lauritano C."/>
            <person name="Lohaus R."/>
            <person name="Toepel M."/>
            <person name="Tonon T."/>
            <person name="Vanneste K."/>
            <person name="Amirebrahimi M."/>
            <person name="Brakel J."/>
            <person name="Bostroem C."/>
            <person name="Chovatia M."/>
            <person name="Grimwood J."/>
            <person name="Jenkins J.W."/>
            <person name="Jueterbock A."/>
            <person name="Mraz A."/>
            <person name="Stam W.T."/>
            <person name="Tice H."/>
            <person name="Bornberg-Bauer E."/>
            <person name="Green P.J."/>
            <person name="Pearson G.A."/>
            <person name="Procaccini G."/>
            <person name="Duarte C.M."/>
            <person name="Schmutz J."/>
            <person name="Reusch T.B.H."/>
            <person name="Van de Peer Y."/>
        </authorList>
    </citation>
    <scope>NUCLEOTIDE SEQUENCE [LARGE SCALE GENOMIC DNA]</scope>
    <source>
        <strain evidence="6">cv. Finnish</strain>
    </source>
</reference>
<keyword evidence="2" id="KW-0175">Coiled coil</keyword>
<dbReference type="AlphaFoldDB" id="A0A0K9PEP6"/>
<protein>
    <recommendedName>
        <fullName evidence="4">RING-type domain-containing protein</fullName>
    </recommendedName>
</protein>
<keyword evidence="1" id="KW-0863">Zinc-finger</keyword>
<feature type="compositionally biased region" description="Acidic residues" evidence="3">
    <location>
        <begin position="325"/>
        <end position="334"/>
    </location>
</feature>
<dbReference type="Gene3D" id="3.30.40.10">
    <property type="entry name" value="Zinc/RING finger domain, C3HC4 (zinc finger)"/>
    <property type="match status" value="1"/>
</dbReference>
<feature type="region of interest" description="Disordered" evidence="3">
    <location>
        <begin position="1"/>
        <end position="69"/>
    </location>
</feature>
<dbReference type="SUPFAM" id="SSF57850">
    <property type="entry name" value="RING/U-box"/>
    <property type="match status" value="1"/>
</dbReference>
<dbReference type="PANTHER" id="PTHR46519:SF2">
    <property type="entry name" value="RING_U-BOX SUPERFAMILY PROTEIN"/>
    <property type="match status" value="1"/>
</dbReference>
<dbReference type="STRING" id="29655.A0A0K9PEP6"/>
<sequence length="627" mass="71483">MASSSVATMPRIDHDQSHDPWCDLRPIRPHLINTSTPNSPPTQQSESSPKSRSLETEVSGTSSGGSGKVGDLIQMWRVMEAEAISPTNKGNQQHLVFEERNGSWEACDDVTGWESDLTVESDREQGSLKKREKERAFGGAGILDGNHLLKVRGRHITQKLFEKLECERKNEIDCMKQKHAVSGFAHRKKLNSFLKYKSMQNQKADQNLRPQSTRQELDQLNCRIPILLLRQQFSPRPMHTQSCHIPFKQKICLDSKCSETRQKHQQQLETCKSAPVYKKKDNILLPADSPISIDSETCESRSSAIEDENENQNQRAEVLNHQAEEDYPASESEQEGNRHLDLSWEEGSPRMGRVDWEKPNGQEEPPYTDLNHPIEEADHDDMWLTDDHVYSSHIILQDDEYREAMYSDLLETFSDNSELRQLLERRTVTTSLSSDFPMKLNKLMLSCIQNQRMAESEAEENDIIEEYIEEEEPIQTHDPGLVDDGQPVHPQDSGSVDNEIPQPLIEMDVLHIALGLRTEIADVRNEMKQLRKLVACCMQKNTLHSPIEDNTVLRRSASSGNVLSSQWEPVQKGNCYICYGKQVDSLIYRCGHMCTCFECGTKLQWSSGRCPVCRIPIIDVVRAYVPS</sequence>
<evidence type="ECO:0000256" key="3">
    <source>
        <dbReference type="SAM" id="MobiDB-lite"/>
    </source>
</evidence>
<feature type="coiled-coil region" evidence="2">
    <location>
        <begin position="513"/>
        <end position="540"/>
    </location>
</feature>
<feature type="compositionally biased region" description="Polar residues" evidence="3">
    <location>
        <begin position="32"/>
        <end position="51"/>
    </location>
</feature>
<evidence type="ECO:0000259" key="4">
    <source>
        <dbReference type="PROSITE" id="PS50089"/>
    </source>
</evidence>
<keyword evidence="6" id="KW-1185">Reference proteome</keyword>